<gene>
    <name evidence="1" type="ORF">PMAYCL1PPCAC_23556</name>
</gene>
<dbReference type="AlphaFoldDB" id="A0AAN5CYE5"/>
<protein>
    <submittedName>
        <fullName evidence="1">Uncharacterized protein</fullName>
    </submittedName>
</protein>
<dbReference type="Proteomes" id="UP001328107">
    <property type="component" value="Unassembled WGS sequence"/>
</dbReference>
<dbReference type="EMBL" id="BTRK01000005">
    <property type="protein sequence ID" value="GMR53361.1"/>
    <property type="molecule type" value="Genomic_DNA"/>
</dbReference>
<reference evidence="2" key="1">
    <citation type="submission" date="2022-10" db="EMBL/GenBank/DDBJ databases">
        <title>Genome assembly of Pristionchus species.</title>
        <authorList>
            <person name="Yoshida K."/>
            <person name="Sommer R.J."/>
        </authorList>
    </citation>
    <scope>NUCLEOTIDE SEQUENCE [LARGE SCALE GENOMIC DNA]</scope>
    <source>
        <strain evidence="2">RS5460</strain>
    </source>
</reference>
<evidence type="ECO:0000313" key="2">
    <source>
        <dbReference type="Proteomes" id="UP001328107"/>
    </source>
</evidence>
<sequence>EEEGGETEEGVQLRREQRTIPRRVAIRRGRGTSPAIPTTLPNWLCFVGRINGDAERERYEGQWEGEEEKWKMIRWRNR</sequence>
<feature type="non-terminal residue" evidence="1">
    <location>
        <position position="1"/>
    </location>
</feature>
<evidence type="ECO:0000313" key="1">
    <source>
        <dbReference type="EMBL" id="GMR53361.1"/>
    </source>
</evidence>
<organism evidence="1 2">
    <name type="scientific">Pristionchus mayeri</name>
    <dbReference type="NCBI Taxonomy" id="1317129"/>
    <lineage>
        <taxon>Eukaryota</taxon>
        <taxon>Metazoa</taxon>
        <taxon>Ecdysozoa</taxon>
        <taxon>Nematoda</taxon>
        <taxon>Chromadorea</taxon>
        <taxon>Rhabditida</taxon>
        <taxon>Rhabditina</taxon>
        <taxon>Diplogasteromorpha</taxon>
        <taxon>Diplogasteroidea</taxon>
        <taxon>Neodiplogasteridae</taxon>
        <taxon>Pristionchus</taxon>
    </lineage>
</organism>
<keyword evidence="2" id="KW-1185">Reference proteome</keyword>
<comment type="caution">
    <text evidence="1">The sequence shown here is derived from an EMBL/GenBank/DDBJ whole genome shotgun (WGS) entry which is preliminary data.</text>
</comment>
<accession>A0AAN5CYE5</accession>
<proteinExistence type="predicted"/>
<name>A0AAN5CYE5_9BILA</name>